<accession>A0A1J5TH43</accession>
<proteinExistence type="predicted"/>
<evidence type="ECO:0000313" key="10">
    <source>
        <dbReference type="EMBL" id="OIR15504.1"/>
    </source>
</evidence>
<keyword evidence="3" id="KW-1003">Cell membrane</keyword>
<dbReference type="EMBL" id="MLJW01000009">
    <property type="protein sequence ID" value="OIR15504.1"/>
    <property type="molecule type" value="Genomic_DNA"/>
</dbReference>
<dbReference type="PANTHER" id="PTHR33909">
    <property type="entry name" value="SEC TRANSLOCON ACCESSORY COMPLEX SUBUNIT YAJC"/>
    <property type="match status" value="1"/>
</dbReference>
<dbReference type="NCBIfam" id="TIGR00739">
    <property type="entry name" value="yajC"/>
    <property type="match status" value="1"/>
</dbReference>
<gene>
    <name evidence="10" type="ORF">GALL_38270</name>
</gene>
<dbReference type="Pfam" id="PF02699">
    <property type="entry name" value="YajC"/>
    <property type="match status" value="1"/>
</dbReference>
<keyword evidence="6 9" id="KW-1133">Transmembrane helix</keyword>
<dbReference type="SMART" id="SM01323">
    <property type="entry name" value="YajC"/>
    <property type="match status" value="1"/>
</dbReference>
<dbReference type="InterPro" id="IPR003849">
    <property type="entry name" value="Preprotein_translocase_YajC"/>
</dbReference>
<evidence type="ECO:0000256" key="9">
    <source>
        <dbReference type="SAM" id="Phobius"/>
    </source>
</evidence>
<evidence type="ECO:0000256" key="6">
    <source>
        <dbReference type="ARBA" id="ARBA00022989"/>
    </source>
</evidence>
<dbReference type="PANTHER" id="PTHR33909:SF1">
    <property type="entry name" value="SEC TRANSLOCON ACCESSORY COMPLEX SUBUNIT YAJC"/>
    <property type="match status" value="1"/>
</dbReference>
<keyword evidence="5" id="KW-0653">Protein transport</keyword>
<keyword evidence="8 9" id="KW-0472">Membrane</keyword>
<evidence type="ECO:0000256" key="5">
    <source>
        <dbReference type="ARBA" id="ARBA00022927"/>
    </source>
</evidence>
<organism evidence="10">
    <name type="scientific">mine drainage metagenome</name>
    <dbReference type="NCBI Taxonomy" id="410659"/>
    <lineage>
        <taxon>unclassified sequences</taxon>
        <taxon>metagenomes</taxon>
        <taxon>ecological metagenomes</taxon>
    </lineage>
</organism>
<evidence type="ECO:0000256" key="2">
    <source>
        <dbReference type="ARBA" id="ARBA00022448"/>
    </source>
</evidence>
<dbReference type="GO" id="GO:0005886">
    <property type="term" value="C:plasma membrane"/>
    <property type="evidence" value="ECO:0007669"/>
    <property type="project" value="UniProtKB-SubCell"/>
</dbReference>
<evidence type="ECO:0000256" key="7">
    <source>
        <dbReference type="ARBA" id="ARBA00023010"/>
    </source>
</evidence>
<reference evidence="10" key="1">
    <citation type="submission" date="2016-10" db="EMBL/GenBank/DDBJ databases">
        <title>Sequence of Gallionella enrichment culture.</title>
        <authorList>
            <person name="Poehlein A."/>
            <person name="Muehling M."/>
            <person name="Daniel R."/>
        </authorList>
    </citation>
    <scope>NUCLEOTIDE SEQUENCE</scope>
</reference>
<name>A0A1J5TH43_9ZZZZ</name>
<dbReference type="AlphaFoldDB" id="A0A1J5TH43"/>
<evidence type="ECO:0000256" key="3">
    <source>
        <dbReference type="ARBA" id="ARBA00022475"/>
    </source>
</evidence>
<evidence type="ECO:0000256" key="4">
    <source>
        <dbReference type="ARBA" id="ARBA00022692"/>
    </source>
</evidence>
<evidence type="ECO:0000256" key="1">
    <source>
        <dbReference type="ARBA" id="ARBA00004162"/>
    </source>
</evidence>
<protein>
    <submittedName>
        <fullName evidence="10">Preprotein translocase subunit YajC</fullName>
    </submittedName>
</protein>
<keyword evidence="7" id="KW-0811">Translocation</keyword>
<dbReference type="PRINTS" id="PR01853">
    <property type="entry name" value="YAJCTRNLCASE"/>
</dbReference>
<keyword evidence="4 9" id="KW-0812">Transmembrane</keyword>
<evidence type="ECO:0000256" key="8">
    <source>
        <dbReference type="ARBA" id="ARBA00023136"/>
    </source>
</evidence>
<keyword evidence="2" id="KW-0813">Transport</keyword>
<sequence>MISISELFIGNAYADGVAAGPQGSDIMQFLPLIGLVAVFYFLILRPQQKRAKEQKAMIEALQKGDEVATLGGILGKVTKVTEDNIAIEIADNVVVQVQKAAVQNVLPKGTIKSL</sequence>
<dbReference type="GO" id="GO:0015031">
    <property type="term" value="P:protein transport"/>
    <property type="evidence" value="ECO:0007669"/>
    <property type="project" value="UniProtKB-KW"/>
</dbReference>
<comment type="caution">
    <text evidence="10">The sequence shown here is derived from an EMBL/GenBank/DDBJ whole genome shotgun (WGS) entry which is preliminary data.</text>
</comment>
<feature type="transmembrane region" description="Helical" evidence="9">
    <location>
        <begin position="26"/>
        <end position="44"/>
    </location>
</feature>
<comment type="subcellular location">
    <subcellularLocation>
        <location evidence="1">Cell membrane</location>
        <topology evidence="1">Single-pass membrane protein</topology>
    </subcellularLocation>
</comment>